<proteinExistence type="inferred from homology"/>
<evidence type="ECO:0008006" key="4">
    <source>
        <dbReference type="Google" id="ProtNLM"/>
    </source>
</evidence>
<keyword evidence="3" id="KW-1185">Reference proteome</keyword>
<dbReference type="PANTHER" id="PTHR28047">
    <property type="entry name" value="PROTEIN DCG1"/>
    <property type="match status" value="1"/>
</dbReference>
<name>A0A2A7NRH3_9MYCO</name>
<dbReference type="EMBL" id="PDCR01000025">
    <property type="protein sequence ID" value="PEG52956.1"/>
    <property type="molecule type" value="Genomic_DNA"/>
</dbReference>
<dbReference type="Gene3D" id="3.40.50.12500">
    <property type="match status" value="1"/>
</dbReference>
<sequence length="224" mass="22194">MRRILLVNPNTNAATTAMMVEAARGAVAEVGQDATVHGVTAATGPAMIIDPAALADAVAPTVAAGRAGVDAYAAEAVIVAAFGDPGIAELRAAVQVPVLGIGETALRAAAGRRVPFAIVTSTPRLHAPLSGLVAAHCPDGNFVGIFYADGDPVELAADPDRNVAALDAAIDAALAAGAQCVVIGGGPLTGAARQLASRTDVAVIEPVPCAVRSALSVLDHAMQC</sequence>
<dbReference type="OrthoDB" id="9791723at2"/>
<organism evidence="2 3">
    <name type="scientific">Mycolicibacterium diernhoferi</name>
    <dbReference type="NCBI Taxonomy" id="1801"/>
    <lineage>
        <taxon>Bacteria</taxon>
        <taxon>Bacillati</taxon>
        <taxon>Actinomycetota</taxon>
        <taxon>Actinomycetes</taxon>
        <taxon>Mycobacteriales</taxon>
        <taxon>Mycobacteriaceae</taxon>
        <taxon>Mycolicibacterium</taxon>
    </lineage>
</organism>
<dbReference type="InterPro" id="IPR015942">
    <property type="entry name" value="Asp/Glu/hydantoin_racemase"/>
</dbReference>
<dbReference type="InterPro" id="IPR053714">
    <property type="entry name" value="Iso_Racemase_Enz_sf"/>
</dbReference>
<dbReference type="GO" id="GO:0047661">
    <property type="term" value="F:amino-acid racemase activity"/>
    <property type="evidence" value="ECO:0007669"/>
    <property type="project" value="InterPro"/>
</dbReference>
<comment type="similarity">
    <text evidence="1">Belongs to the HyuE racemase family.</text>
</comment>
<evidence type="ECO:0000313" key="2">
    <source>
        <dbReference type="EMBL" id="PEG52956.1"/>
    </source>
</evidence>
<comment type="caution">
    <text evidence="2">The sequence shown here is derived from an EMBL/GenBank/DDBJ whole genome shotgun (WGS) entry which is preliminary data.</text>
</comment>
<gene>
    <name evidence="2" type="ORF">CRI78_19020</name>
</gene>
<reference evidence="2 3" key="1">
    <citation type="submission" date="2017-10" db="EMBL/GenBank/DDBJ databases">
        <title>The new phylogeny of genus Mycobacterium.</title>
        <authorList>
            <person name="Tortoli E."/>
            <person name="Trovato A."/>
            <person name="Cirillo D.M."/>
        </authorList>
    </citation>
    <scope>NUCLEOTIDE SEQUENCE [LARGE SCALE GENOMIC DNA]</scope>
    <source>
        <strain evidence="2 3">IP141170001</strain>
    </source>
</reference>
<protein>
    <recommendedName>
        <fullName evidence="4">Hydantoin racemase</fullName>
    </recommendedName>
</protein>
<dbReference type="Proteomes" id="UP000220340">
    <property type="component" value="Unassembled WGS sequence"/>
</dbReference>
<evidence type="ECO:0000256" key="1">
    <source>
        <dbReference type="ARBA" id="ARBA00038414"/>
    </source>
</evidence>
<accession>A0A2A7NRH3</accession>
<dbReference type="InterPro" id="IPR052186">
    <property type="entry name" value="Hydantoin_racemase-like"/>
</dbReference>
<dbReference type="Pfam" id="PF01177">
    <property type="entry name" value="Asp_Glu_race"/>
    <property type="match status" value="1"/>
</dbReference>
<dbReference type="PANTHER" id="PTHR28047:SF5">
    <property type="entry name" value="PROTEIN DCG1"/>
    <property type="match status" value="1"/>
</dbReference>
<evidence type="ECO:0000313" key="3">
    <source>
        <dbReference type="Proteomes" id="UP000220340"/>
    </source>
</evidence>
<dbReference type="AlphaFoldDB" id="A0A2A7NRH3"/>